<dbReference type="OrthoDB" id="313155at2157"/>
<keyword evidence="3" id="KW-1185">Reference proteome</keyword>
<proteinExistence type="predicted"/>
<dbReference type="RefSeq" id="WP_188882909.1">
    <property type="nucleotide sequence ID" value="NZ_BMPF01000002.1"/>
</dbReference>
<dbReference type="InterPro" id="IPR002881">
    <property type="entry name" value="DUF58"/>
</dbReference>
<dbReference type="PANTHER" id="PTHR34351">
    <property type="entry name" value="SLR1927 PROTEIN-RELATED"/>
    <property type="match status" value="1"/>
</dbReference>
<accession>A0A830FD18</accession>
<protein>
    <recommendedName>
        <fullName evidence="1">DUF58 domain-containing protein</fullName>
    </recommendedName>
</protein>
<dbReference type="Pfam" id="PF01882">
    <property type="entry name" value="DUF58"/>
    <property type="match status" value="1"/>
</dbReference>
<dbReference type="PANTHER" id="PTHR34351:SF1">
    <property type="entry name" value="SLR1927 PROTEIN"/>
    <property type="match status" value="1"/>
</dbReference>
<organism evidence="2 3">
    <name type="scientific">Halarchaeum grantii</name>
    <dbReference type="NCBI Taxonomy" id="1193105"/>
    <lineage>
        <taxon>Archaea</taxon>
        <taxon>Methanobacteriati</taxon>
        <taxon>Methanobacteriota</taxon>
        <taxon>Stenosarchaea group</taxon>
        <taxon>Halobacteria</taxon>
        <taxon>Halobacteriales</taxon>
        <taxon>Halobacteriaceae</taxon>
    </lineage>
</organism>
<dbReference type="Proteomes" id="UP000628840">
    <property type="component" value="Unassembled WGS sequence"/>
</dbReference>
<dbReference type="AlphaFoldDB" id="A0A830FD18"/>
<comment type="caution">
    <text evidence="2">The sequence shown here is derived from an EMBL/GenBank/DDBJ whole genome shotgun (WGS) entry which is preliminary data.</text>
</comment>
<name>A0A830FD18_9EURY</name>
<feature type="domain" description="DUF58" evidence="1">
    <location>
        <begin position="182"/>
        <end position="298"/>
    </location>
</feature>
<reference evidence="2 3" key="1">
    <citation type="journal article" date="2019" name="Int. J. Syst. Evol. Microbiol.">
        <title>The Global Catalogue of Microorganisms (GCM) 10K type strain sequencing project: providing services to taxonomists for standard genome sequencing and annotation.</title>
        <authorList>
            <consortium name="The Broad Institute Genomics Platform"/>
            <consortium name="The Broad Institute Genome Sequencing Center for Infectious Disease"/>
            <person name="Wu L."/>
            <person name="Ma J."/>
        </authorList>
    </citation>
    <scope>NUCLEOTIDE SEQUENCE [LARGE SCALE GENOMIC DNA]</scope>
    <source>
        <strain evidence="2 3">JCM 19585</strain>
    </source>
</reference>
<evidence type="ECO:0000259" key="1">
    <source>
        <dbReference type="Pfam" id="PF01882"/>
    </source>
</evidence>
<evidence type="ECO:0000313" key="3">
    <source>
        <dbReference type="Proteomes" id="UP000628840"/>
    </source>
</evidence>
<sequence length="329" mass="34205">MRPALTRRGGVVLGVALAATAAGWLFGARSLNAVAVPTAVALAVTGWLVYRAEAPTVARDPPRDGHAGETHEVGVRVEGSRTVAVTVRDALADGLDGDGTVRTVADGREDRYAVTYRERGRHTVGPARVTVADPLGLWTRTFEAGDEHALTVYPRVLPLTAPPRALAGSTGRADERGEFAGVREYRHGDPLRDVNWKASAKRPDEYVVTTYADEGTDATLTIAVEVTDGGDPDRAAVAAASLLDACLDTGAAVGLRTPAETLAPASGDSHRRRALGALAVLGHGTLPSAAREDARVAVRADATGVHVTVDDDRRSFDAMADAADAGVGA</sequence>
<evidence type="ECO:0000313" key="2">
    <source>
        <dbReference type="EMBL" id="GGL34709.1"/>
    </source>
</evidence>
<gene>
    <name evidence="2" type="ORF">GCM10009037_17890</name>
</gene>
<dbReference type="EMBL" id="BMPF01000002">
    <property type="protein sequence ID" value="GGL34709.1"/>
    <property type="molecule type" value="Genomic_DNA"/>
</dbReference>